<feature type="region of interest" description="Disordered" evidence="1">
    <location>
        <begin position="231"/>
        <end position="325"/>
    </location>
</feature>
<accession>A0A2J7ZQJ7</accession>
<gene>
    <name evidence="3" type="ORF">TSOC_011463</name>
</gene>
<evidence type="ECO:0000256" key="1">
    <source>
        <dbReference type="SAM" id="MobiDB-lite"/>
    </source>
</evidence>
<dbReference type="InterPro" id="IPR003864">
    <property type="entry name" value="CSC1/OSCA1-like_7TM"/>
</dbReference>
<dbReference type="GO" id="GO:0005227">
    <property type="term" value="F:calcium-activated cation channel activity"/>
    <property type="evidence" value="ECO:0007669"/>
    <property type="project" value="InterPro"/>
</dbReference>
<evidence type="ECO:0000313" key="3">
    <source>
        <dbReference type="EMBL" id="PNH02545.1"/>
    </source>
</evidence>
<name>A0A2J7ZQJ7_9CHLO</name>
<evidence type="ECO:0000259" key="2">
    <source>
        <dbReference type="Pfam" id="PF02714"/>
    </source>
</evidence>
<reference evidence="3 4" key="1">
    <citation type="journal article" date="2017" name="Mol. Biol. Evol.">
        <title>The 4-celled Tetrabaena socialis nuclear genome reveals the essential components for genetic control of cell number at the origin of multicellularity in the volvocine lineage.</title>
        <authorList>
            <person name="Featherston J."/>
            <person name="Arakaki Y."/>
            <person name="Hanschen E.R."/>
            <person name="Ferris P.J."/>
            <person name="Michod R.E."/>
            <person name="Olson B.J.S.C."/>
            <person name="Nozaki H."/>
            <person name="Durand P.M."/>
        </authorList>
    </citation>
    <scope>NUCLEOTIDE SEQUENCE [LARGE SCALE GENOMIC DNA]</scope>
    <source>
        <strain evidence="3 4">NIES-571</strain>
    </source>
</reference>
<protein>
    <recommendedName>
        <fullName evidence="2">CSC1/OSCA1-like 7TM region domain-containing protein</fullName>
    </recommendedName>
</protein>
<dbReference type="InterPro" id="IPR045122">
    <property type="entry name" value="Csc1-like"/>
</dbReference>
<feature type="region of interest" description="Disordered" evidence="1">
    <location>
        <begin position="80"/>
        <end position="192"/>
    </location>
</feature>
<feature type="region of interest" description="Disordered" evidence="1">
    <location>
        <begin position="348"/>
        <end position="400"/>
    </location>
</feature>
<evidence type="ECO:0000313" key="4">
    <source>
        <dbReference type="Proteomes" id="UP000236333"/>
    </source>
</evidence>
<dbReference type="PANTHER" id="PTHR13018">
    <property type="entry name" value="PROBABLE MEMBRANE PROTEIN DUF221-RELATED"/>
    <property type="match status" value="1"/>
</dbReference>
<dbReference type="AlphaFoldDB" id="A0A2J7ZQJ7"/>
<dbReference type="GO" id="GO:0005886">
    <property type="term" value="C:plasma membrane"/>
    <property type="evidence" value="ECO:0007669"/>
    <property type="project" value="TreeGrafter"/>
</dbReference>
<keyword evidence="4" id="KW-1185">Reference proteome</keyword>
<proteinExistence type="predicted"/>
<sequence length="540" mass="55288">MPFGDSVSEDEGEGEGEGGGGQERSTLGLPRSTSVAYRYAAASGCGAGHTSGGGGLDALVAVRQLPPPAYLTRLGSRRLSALDRGNPPNRLGAPHGRISGSAGPPPLSLRRQSLPPDAQLQSRPLDSGDGAAAEQAPRDRPGRLETVKSGVPQDALLPVLNGRPSLAREQRSQSFTGGVGGGRRPVAEATAAPYGSGDPASAAAAADALAAAAVAAAAAAMRKSLSESDIQLDVAGTPPPPTPLSPPPAGGGGAAGWGRHPDLEAGLLDPESTRTAAGSAEVSAQLRPPTTALMSRSAPDPTSRGSVPGGLYDSGACSEEAGSAGSLDPEAALLRWWEDGALTLRRGAASTPATPASRVHGVARGSGSSRWGGGGGWGGGDGGRPPPPASPPASRAAQVSRQAHSLSQADRCIAKYMFYFAVFNVFLGGVVGSAIIQGINSAITKGPSEIFNLAGQYLPTSSNFFINYTMFRALVAVPLRLLWPHIGVRMYLLRRYLRCSCVVTSRERAFLNAPVSPRYGFEVGMSEWGLGWGWGWAGLR</sequence>
<dbReference type="Pfam" id="PF02714">
    <property type="entry name" value="RSN1_7TM"/>
    <property type="match status" value="1"/>
</dbReference>
<dbReference type="Proteomes" id="UP000236333">
    <property type="component" value="Unassembled WGS sequence"/>
</dbReference>
<feature type="compositionally biased region" description="Acidic residues" evidence="1">
    <location>
        <begin position="7"/>
        <end position="16"/>
    </location>
</feature>
<dbReference type="PANTHER" id="PTHR13018:SF5">
    <property type="entry name" value="RE44586P"/>
    <property type="match status" value="1"/>
</dbReference>
<feature type="compositionally biased region" description="Basic and acidic residues" evidence="1">
    <location>
        <begin position="136"/>
        <end position="146"/>
    </location>
</feature>
<feature type="domain" description="CSC1/OSCA1-like 7TM region" evidence="2">
    <location>
        <begin position="403"/>
        <end position="522"/>
    </location>
</feature>
<organism evidence="3 4">
    <name type="scientific">Tetrabaena socialis</name>
    <dbReference type="NCBI Taxonomy" id="47790"/>
    <lineage>
        <taxon>Eukaryota</taxon>
        <taxon>Viridiplantae</taxon>
        <taxon>Chlorophyta</taxon>
        <taxon>core chlorophytes</taxon>
        <taxon>Chlorophyceae</taxon>
        <taxon>CS clade</taxon>
        <taxon>Chlamydomonadales</taxon>
        <taxon>Tetrabaenaceae</taxon>
        <taxon>Tetrabaena</taxon>
    </lineage>
</organism>
<dbReference type="OrthoDB" id="1689567at2759"/>
<dbReference type="EMBL" id="PGGS01000636">
    <property type="protein sequence ID" value="PNH02545.1"/>
    <property type="molecule type" value="Genomic_DNA"/>
</dbReference>
<feature type="compositionally biased region" description="Gly residues" evidence="1">
    <location>
        <begin position="370"/>
        <end position="383"/>
    </location>
</feature>
<feature type="compositionally biased region" description="Pro residues" evidence="1">
    <location>
        <begin position="237"/>
        <end position="249"/>
    </location>
</feature>
<comment type="caution">
    <text evidence="3">The sequence shown here is derived from an EMBL/GenBank/DDBJ whole genome shotgun (WGS) entry which is preliminary data.</text>
</comment>
<feature type="region of interest" description="Disordered" evidence="1">
    <location>
        <begin position="1"/>
        <end position="30"/>
    </location>
</feature>